<dbReference type="Proteomes" id="UP000176101">
    <property type="component" value="Unassembled WGS sequence"/>
</dbReference>
<name>A0A1E7KHX5_9ACTN</name>
<feature type="transmembrane region" description="Helical" evidence="1">
    <location>
        <begin position="226"/>
        <end position="251"/>
    </location>
</feature>
<feature type="transmembrane region" description="Helical" evidence="1">
    <location>
        <begin position="200"/>
        <end position="220"/>
    </location>
</feature>
<feature type="transmembrane region" description="Helical" evidence="1">
    <location>
        <begin position="394"/>
        <end position="413"/>
    </location>
</feature>
<keyword evidence="4" id="KW-1185">Reference proteome</keyword>
<dbReference type="InterPro" id="IPR024962">
    <property type="entry name" value="YukD-like"/>
</dbReference>
<feature type="domain" description="EccD-like transmembrane" evidence="2">
    <location>
        <begin position="96"/>
        <end position="413"/>
    </location>
</feature>
<feature type="transmembrane region" description="Helical" evidence="1">
    <location>
        <begin position="123"/>
        <end position="142"/>
    </location>
</feature>
<comment type="caution">
    <text evidence="3">The sequence shown here is derived from an EMBL/GenBank/DDBJ whole genome shotgun (WGS) entry which is preliminary data.</text>
</comment>
<gene>
    <name evidence="3" type="ORF">AN216_11130</name>
</gene>
<dbReference type="PATRIC" id="fig|1075402.3.peg.4913"/>
<dbReference type="STRING" id="1075402.AN216_11130"/>
<feature type="transmembrane region" description="Helical" evidence="1">
    <location>
        <begin position="271"/>
        <end position="296"/>
    </location>
</feature>
<feature type="transmembrane region" description="Helical" evidence="1">
    <location>
        <begin position="354"/>
        <end position="374"/>
    </location>
</feature>
<feature type="transmembrane region" description="Helical" evidence="1">
    <location>
        <begin position="96"/>
        <end position="117"/>
    </location>
</feature>
<sequence>MLLPAGEPVGELLPDILRLLGDRPGPQPLLRRLVTPDGAVLAQDDTLGSAGIADGMVLRLVRAQETPPAPVVHDVTDETSDDLDVRDWRWGQRARTWTAGVACVVLGLVAAVAARDWLGADEVVLPLVITAVTLAVIGASVARWGEGSLGTTVVLLAGVLGVFAAWTATGDVETRLAAVALPVCGTLLLLGVCTGVGRGGVIGAGAAALFVGGWELGWALTDGARVGVALGVVSVLSLGFLPRFALMSVGLTQLDDRRSQGVSVSRHQVDLALAATHRGLASATVVTALSAAVGGWLAVSEADSWTVATGLLLSVVLFSRSRAFPLALEVVALQIAGTSLVVRLLVLWADQGSASGPLAALGALALLPLLVLAVRPPEHVRVRLRRMTNLIESISVVVLIPVAIGAFGAYGRLLDTF</sequence>
<evidence type="ECO:0000256" key="1">
    <source>
        <dbReference type="SAM" id="Phobius"/>
    </source>
</evidence>
<accession>A0A1E7KHX5</accession>
<feature type="transmembrane region" description="Helical" evidence="1">
    <location>
        <begin position="302"/>
        <end position="319"/>
    </location>
</feature>
<feature type="transmembrane region" description="Helical" evidence="1">
    <location>
        <begin position="149"/>
        <end position="168"/>
    </location>
</feature>
<feature type="transmembrane region" description="Helical" evidence="1">
    <location>
        <begin position="174"/>
        <end position="193"/>
    </location>
</feature>
<dbReference type="InterPro" id="IPR044049">
    <property type="entry name" value="EccD_transm"/>
</dbReference>
<keyword evidence="1" id="KW-1133">Transmembrane helix</keyword>
<evidence type="ECO:0000313" key="3">
    <source>
        <dbReference type="EMBL" id="OEV03520.1"/>
    </source>
</evidence>
<dbReference type="EMBL" id="LJGU01000119">
    <property type="protein sequence ID" value="OEV03520.1"/>
    <property type="molecule type" value="Genomic_DNA"/>
</dbReference>
<proteinExistence type="predicted"/>
<protein>
    <submittedName>
        <fullName evidence="3">Secretion protein snm4</fullName>
    </submittedName>
</protein>
<dbReference type="Gene3D" id="3.10.20.90">
    <property type="entry name" value="Phosphatidylinositol 3-kinase Catalytic Subunit, Chain A, domain 1"/>
    <property type="match status" value="1"/>
</dbReference>
<dbReference type="AlphaFoldDB" id="A0A1E7KHX5"/>
<reference evidence="3 4" key="1">
    <citation type="journal article" date="2016" name="Front. Microbiol.">
        <title>Comparative Genomics Analysis of Streptomyces Species Reveals Their Adaptation to the Marine Environment and Their Diversity at the Genomic Level.</title>
        <authorList>
            <person name="Tian X."/>
            <person name="Zhang Z."/>
            <person name="Yang T."/>
            <person name="Chen M."/>
            <person name="Li J."/>
            <person name="Chen F."/>
            <person name="Yang J."/>
            <person name="Li W."/>
            <person name="Zhang B."/>
            <person name="Zhang Z."/>
            <person name="Wu J."/>
            <person name="Zhang C."/>
            <person name="Long L."/>
            <person name="Xiao J."/>
        </authorList>
    </citation>
    <scope>NUCLEOTIDE SEQUENCE [LARGE SCALE GENOMIC DNA]</scope>
    <source>
        <strain evidence="3 4">SCSIO 02100</strain>
    </source>
</reference>
<dbReference type="Pfam" id="PF08817">
    <property type="entry name" value="YukD"/>
    <property type="match status" value="1"/>
</dbReference>
<evidence type="ECO:0000313" key="4">
    <source>
        <dbReference type="Proteomes" id="UP000176101"/>
    </source>
</evidence>
<dbReference type="Pfam" id="PF19053">
    <property type="entry name" value="EccD"/>
    <property type="match status" value="1"/>
</dbReference>
<keyword evidence="1" id="KW-0812">Transmembrane</keyword>
<feature type="transmembrane region" description="Helical" evidence="1">
    <location>
        <begin position="326"/>
        <end position="348"/>
    </location>
</feature>
<dbReference type="OrthoDB" id="3326149at2"/>
<keyword evidence="1" id="KW-0472">Membrane</keyword>
<evidence type="ECO:0000259" key="2">
    <source>
        <dbReference type="Pfam" id="PF19053"/>
    </source>
</evidence>
<organism evidence="3 4">
    <name type="scientific">Streptomyces oceani</name>
    <dbReference type="NCBI Taxonomy" id="1075402"/>
    <lineage>
        <taxon>Bacteria</taxon>
        <taxon>Bacillati</taxon>
        <taxon>Actinomycetota</taxon>
        <taxon>Actinomycetes</taxon>
        <taxon>Kitasatosporales</taxon>
        <taxon>Streptomycetaceae</taxon>
        <taxon>Streptomyces</taxon>
    </lineage>
</organism>